<accession>A0A9W4DLG0</accession>
<reference evidence="1" key="1">
    <citation type="submission" date="2021-05" db="EMBL/GenBank/DDBJ databases">
        <authorList>
            <person name="Arsene-Ploetze F."/>
        </authorList>
    </citation>
    <scope>NUCLEOTIDE SEQUENCE</scope>
    <source>
        <strain evidence="1">DSM 42138</strain>
    </source>
</reference>
<organism evidence="1 2">
    <name type="scientific">Actinacidiphila cocklensis</name>
    <dbReference type="NCBI Taxonomy" id="887465"/>
    <lineage>
        <taxon>Bacteria</taxon>
        <taxon>Bacillati</taxon>
        <taxon>Actinomycetota</taxon>
        <taxon>Actinomycetes</taxon>
        <taxon>Kitasatosporales</taxon>
        <taxon>Streptomycetaceae</taxon>
        <taxon>Actinacidiphila</taxon>
    </lineage>
</organism>
<dbReference type="AlphaFoldDB" id="A0A9W4DLG0"/>
<name>A0A9W4DLG0_9ACTN</name>
<gene>
    <name evidence="1" type="ORF">SCOCK_160099</name>
</gene>
<evidence type="ECO:0000313" key="1">
    <source>
        <dbReference type="EMBL" id="CAG6392317.1"/>
    </source>
</evidence>
<sequence>MGTDKTGRIGHCCETFRSVTGVFPARRIPAPTCGYRMAVAPSSTFQGRLSSPEICPDLRKRHSDEGVPVLPWIATEGVPVT</sequence>
<protein>
    <submittedName>
        <fullName evidence="1">Uncharacterized protein</fullName>
    </submittedName>
</protein>
<dbReference type="EMBL" id="CAJSLV010000044">
    <property type="protein sequence ID" value="CAG6392317.1"/>
    <property type="molecule type" value="Genomic_DNA"/>
</dbReference>
<proteinExistence type="predicted"/>
<keyword evidence="2" id="KW-1185">Reference proteome</keyword>
<dbReference type="Proteomes" id="UP001152519">
    <property type="component" value="Unassembled WGS sequence"/>
</dbReference>
<comment type="caution">
    <text evidence="1">The sequence shown here is derived from an EMBL/GenBank/DDBJ whole genome shotgun (WGS) entry which is preliminary data.</text>
</comment>
<evidence type="ECO:0000313" key="2">
    <source>
        <dbReference type="Proteomes" id="UP001152519"/>
    </source>
</evidence>